<reference evidence="2" key="2">
    <citation type="submission" date="2020-09" db="EMBL/GenBank/DDBJ databases">
        <authorList>
            <person name="Sun Q."/>
            <person name="Kim S."/>
        </authorList>
    </citation>
    <scope>NUCLEOTIDE SEQUENCE</scope>
    <source>
        <strain evidence="2">KCTC 42650</strain>
    </source>
</reference>
<sequence length="77" mass="8483">MTIMVMPERRGVLFEMPRRQNISEVSQRRISAQARDAAEAAAFLSSALGSWSLPETAPETSAPEPRSDDEFFRAVGA</sequence>
<dbReference type="AlphaFoldDB" id="A0A8J3GZP7"/>
<proteinExistence type="predicted"/>
<feature type="compositionally biased region" description="Basic and acidic residues" evidence="1">
    <location>
        <begin position="65"/>
        <end position="77"/>
    </location>
</feature>
<gene>
    <name evidence="2" type="ORF">GCM10017056_30030</name>
</gene>
<feature type="region of interest" description="Disordered" evidence="1">
    <location>
        <begin position="52"/>
        <end position="77"/>
    </location>
</feature>
<protein>
    <submittedName>
        <fullName evidence="2">Uncharacterized protein</fullName>
    </submittedName>
</protein>
<evidence type="ECO:0000313" key="3">
    <source>
        <dbReference type="Proteomes" id="UP000626220"/>
    </source>
</evidence>
<organism evidence="2 3">
    <name type="scientific">Seohaeicola zhoushanensis</name>
    <dbReference type="NCBI Taxonomy" id="1569283"/>
    <lineage>
        <taxon>Bacteria</taxon>
        <taxon>Pseudomonadati</taxon>
        <taxon>Pseudomonadota</taxon>
        <taxon>Alphaproteobacteria</taxon>
        <taxon>Rhodobacterales</taxon>
        <taxon>Roseobacteraceae</taxon>
        <taxon>Seohaeicola</taxon>
    </lineage>
</organism>
<comment type="caution">
    <text evidence="2">The sequence shown here is derived from an EMBL/GenBank/DDBJ whole genome shotgun (WGS) entry which is preliminary data.</text>
</comment>
<feature type="compositionally biased region" description="Low complexity" evidence="1">
    <location>
        <begin position="52"/>
        <end position="64"/>
    </location>
</feature>
<dbReference type="RefSeq" id="WP_189680903.1">
    <property type="nucleotide sequence ID" value="NZ_BNCJ01000008.1"/>
</dbReference>
<reference evidence="2" key="1">
    <citation type="journal article" date="2014" name="Int. J. Syst. Evol. Microbiol.">
        <title>Complete genome sequence of Corynebacterium casei LMG S-19264T (=DSM 44701T), isolated from a smear-ripened cheese.</title>
        <authorList>
            <consortium name="US DOE Joint Genome Institute (JGI-PGF)"/>
            <person name="Walter F."/>
            <person name="Albersmeier A."/>
            <person name="Kalinowski J."/>
            <person name="Ruckert C."/>
        </authorList>
    </citation>
    <scope>NUCLEOTIDE SEQUENCE</scope>
    <source>
        <strain evidence="2">KCTC 42650</strain>
    </source>
</reference>
<accession>A0A8J3GZP7</accession>
<evidence type="ECO:0000313" key="2">
    <source>
        <dbReference type="EMBL" id="GHF56413.1"/>
    </source>
</evidence>
<dbReference type="Proteomes" id="UP000626220">
    <property type="component" value="Unassembled WGS sequence"/>
</dbReference>
<name>A0A8J3GZP7_9RHOB</name>
<evidence type="ECO:0000256" key="1">
    <source>
        <dbReference type="SAM" id="MobiDB-lite"/>
    </source>
</evidence>
<dbReference type="EMBL" id="BNCJ01000008">
    <property type="protein sequence ID" value="GHF56413.1"/>
    <property type="molecule type" value="Genomic_DNA"/>
</dbReference>
<keyword evidence="3" id="KW-1185">Reference proteome</keyword>